<dbReference type="Proteomes" id="UP000283255">
    <property type="component" value="Unassembled WGS sequence"/>
</dbReference>
<dbReference type="Gene3D" id="3.30.70.100">
    <property type="match status" value="1"/>
</dbReference>
<comment type="caution">
    <text evidence="2">The sequence shown here is derived from an EMBL/GenBank/DDBJ whole genome shotgun (WGS) entry which is preliminary data.</text>
</comment>
<proteinExistence type="predicted"/>
<dbReference type="PROSITE" id="PS51725">
    <property type="entry name" value="ABM"/>
    <property type="match status" value="1"/>
</dbReference>
<keyword evidence="3" id="KW-1185">Reference proteome</keyword>
<dbReference type="SUPFAM" id="SSF54909">
    <property type="entry name" value="Dimeric alpha+beta barrel"/>
    <property type="match status" value="1"/>
</dbReference>
<dbReference type="AlphaFoldDB" id="A0A418YCY9"/>
<dbReference type="Pfam" id="PF03992">
    <property type="entry name" value="ABM"/>
    <property type="match status" value="1"/>
</dbReference>
<dbReference type="EMBL" id="QZCH01000017">
    <property type="protein sequence ID" value="RJG42390.1"/>
    <property type="molecule type" value="Genomic_DNA"/>
</dbReference>
<feature type="domain" description="ABM" evidence="1">
    <location>
        <begin position="11"/>
        <end position="103"/>
    </location>
</feature>
<evidence type="ECO:0000313" key="3">
    <source>
        <dbReference type="Proteomes" id="UP000283255"/>
    </source>
</evidence>
<protein>
    <recommendedName>
        <fullName evidence="1">ABM domain-containing protein</fullName>
    </recommendedName>
</protein>
<name>A0A418YCY9_9GAMM</name>
<evidence type="ECO:0000259" key="1">
    <source>
        <dbReference type="PROSITE" id="PS51725"/>
    </source>
</evidence>
<reference evidence="2 3" key="1">
    <citation type="submission" date="2018-09" db="EMBL/GenBank/DDBJ databases">
        <authorList>
            <person name="Wang F."/>
        </authorList>
    </citation>
    <scope>NUCLEOTIDE SEQUENCE [LARGE SCALE GENOMIC DNA]</scope>
    <source>
        <strain evidence="2 3">PLHSC7-2</strain>
    </source>
</reference>
<reference evidence="2 3" key="2">
    <citation type="submission" date="2019-01" db="EMBL/GenBank/DDBJ databases">
        <title>Motilimonas pumilus sp. nov., isolated from the gut of sea cucumber (Apostichopus japonicus).</title>
        <authorList>
            <person name="Wang F.-Q."/>
            <person name="Ren L.-H."/>
            <person name="Lin Y.-W."/>
            <person name="Sun G.-H."/>
            <person name="Du Z.-J."/>
            <person name="Zhao J.-X."/>
            <person name="Liu X.-J."/>
            <person name="Liu L.-J."/>
        </authorList>
    </citation>
    <scope>NUCLEOTIDE SEQUENCE [LARGE SCALE GENOMIC DNA]</scope>
    <source>
        <strain evidence="2 3">PLHSC7-2</strain>
    </source>
</reference>
<accession>A0A418YCY9</accession>
<dbReference type="InterPro" id="IPR011008">
    <property type="entry name" value="Dimeric_a/b-barrel"/>
</dbReference>
<dbReference type="InterPro" id="IPR007138">
    <property type="entry name" value="ABM_dom"/>
</dbReference>
<organism evidence="2 3">
    <name type="scientific">Motilimonas pumila</name>
    <dbReference type="NCBI Taxonomy" id="2303987"/>
    <lineage>
        <taxon>Bacteria</taxon>
        <taxon>Pseudomonadati</taxon>
        <taxon>Pseudomonadota</taxon>
        <taxon>Gammaproteobacteria</taxon>
        <taxon>Alteromonadales</taxon>
        <taxon>Alteromonadales genera incertae sedis</taxon>
        <taxon>Motilimonas</taxon>
    </lineage>
</organism>
<gene>
    <name evidence="2" type="ORF">D1Z90_13020</name>
</gene>
<sequence>MSYSSRKQILITVIVDVKVKPKLLEEYIETALLLTKESRCRAGCISYVFNQSLEDATKFSLYEQWESEEHLNEHIKALIALFGAPKPGDMLPAKLINFYESAKPTSYRTLG</sequence>
<evidence type="ECO:0000313" key="2">
    <source>
        <dbReference type="EMBL" id="RJG42390.1"/>
    </source>
</evidence>